<dbReference type="Proteomes" id="UP001237642">
    <property type="component" value="Unassembled WGS sequence"/>
</dbReference>
<reference evidence="4" key="2">
    <citation type="submission" date="2023-05" db="EMBL/GenBank/DDBJ databases">
        <authorList>
            <person name="Schelkunov M.I."/>
        </authorList>
    </citation>
    <scope>NUCLEOTIDE SEQUENCE</scope>
    <source>
        <strain evidence="4">Hsosn_3</strain>
        <tissue evidence="4">Leaf</tissue>
    </source>
</reference>
<gene>
    <name evidence="4" type="ORF">POM88_003624</name>
</gene>
<keyword evidence="2" id="KW-0732">Signal</keyword>
<name>A0AAD8JGU5_9APIA</name>
<evidence type="ECO:0000256" key="2">
    <source>
        <dbReference type="ARBA" id="ARBA00022729"/>
    </source>
</evidence>
<dbReference type="Pfam" id="PF00560">
    <property type="entry name" value="LRR_1"/>
    <property type="match status" value="2"/>
</dbReference>
<dbReference type="InterPro" id="IPR001611">
    <property type="entry name" value="Leu-rich_rpt"/>
</dbReference>
<proteinExistence type="predicted"/>
<protein>
    <submittedName>
        <fullName evidence="4">Uncharacterized protein</fullName>
    </submittedName>
</protein>
<keyword evidence="5" id="KW-1185">Reference proteome</keyword>
<dbReference type="AlphaFoldDB" id="A0AAD8JGU5"/>
<sequence>MEDVADDYLNDLINRNMIQGQSRHAIYNGIVSSLVLFRTSSYTFLRFGESFSDDYRCLRENSSSIAIRRLTLGAELYQYFGCGSYNGPIIQFWNRKASLIQVKVEDKDELEKARKCAGITLTEHQKTLPPNLLALNSNCYADRELAQNYINGTIPIAFGQLPLRTLNLLDNRISGSIPQEIANIDTLEELIMEDNQMGGTLPPELGRLGSLRRLRISDLNGNVSSFPNLQNMKNMRFLDLSFNRLSGRIPDSIQPLRSSLNFMYLNSNLLSGVIPSWISDSNKNLSIHIPALFSLSTLFCDCFLYDIVSWMKWGYYISPLMHGQNVIAVNEFLDERWNDVASYYTRQPVMPFQNGWNSLSLLQNKQSPSNLVVVSGHVLAVDEPCTCKRGVAAVHGSEKESKAQLVAVSDNDLAVVSALEEKVMETCTCERMLVAVVGNKKESKARQDQEAGDEEIV</sequence>
<dbReference type="InterPro" id="IPR051716">
    <property type="entry name" value="Plant_RL_S/T_kinase"/>
</dbReference>
<organism evidence="4 5">
    <name type="scientific">Heracleum sosnowskyi</name>
    <dbReference type="NCBI Taxonomy" id="360622"/>
    <lineage>
        <taxon>Eukaryota</taxon>
        <taxon>Viridiplantae</taxon>
        <taxon>Streptophyta</taxon>
        <taxon>Embryophyta</taxon>
        <taxon>Tracheophyta</taxon>
        <taxon>Spermatophyta</taxon>
        <taxon>Magnoliopsida</taxon>
        <taxon>eudicotyledons</taxon>
        <taxon>Gunneridae</taxon>
        <taxon>Pentapetalae</taxon>
        <taxon>asterids</taxon>
        <taxon>campanulids</taxon>
        <taxon>Apiales</taxon>
        <taxon>Apiaceae</taxon>
        <taxon>Apioideae</taxon>
        <taxon>apioid superclade</taxon>
        <taxon>Tordylieae</taxon>
        <taxon>Tordyliinae</taxon>
        <taxon>Heracleum</taxon>
    </lineage>
</organism>
<keyword evidence="3" id="KW-0675">Receptor</keyword>
<dbReference type="Gene3D" id="3.80.10.10">
    <property type="entry name" value="Ribonuclease Inhibitor"/>
    <property type="match status" value="1"/>
</dbReference>
<dbReference type="InterPro" id="IPR032675">
    <property type="entry name" value="LRR_dom_sf"/>
</dbReference>
<accession>A0AAD8JGU5</accession>
<dbReference type="GO" id="GO:0016020">
    <property type="term" value="C:membrane"/>
    <property type="evidence" value="ECO:0007669"/>
    <property type="project" value="UniProtKB-SubCell"/>
</dbReference>
<evidence type="ECO:0000256" key="3">
    <source>
        <dbReference type="ARBA" id="ARBA00023170"/>
    </source>
</evidence>
<evidence type="ECO:0000313" key="5">
    <source>
        <dbReference type="Proteomes" id="UP001237642"/>
    </source>
</evidence>
<comment type="subcellular location">
    <subcellularLocation>
        <location evidence="1">Membrane</location>
        <topology evidence="1">Single-pass type I membrane protein</topology>
    </subcellularLocation>
</comment>
<dbReference type="SUPFAM" id="SSF52058">
    <property type="entry name" value="L domain-like"/>
    <property type="match status" value="1"/>
</dbReference>
<reference evidence="4" key="1">
    <citation type="submission" date="2023-02" db="EMBL/GenBank/DDBJ databases">
        <title>Genome of toxic invasive species Heracleum sosnowskyi carries increased number of genes despite the absence of recent whole-genome duplications.</title>
        <authorList>
            <person name="Schelkunov M."/>
            <person name="Shtratnikova V."/>
            <person name="Makarenko M."/>
            <person name="Klepikova A."/>
            <person name="Omelchenko D."/>
            <person name="Novikova G."/>
            <person name="Obukhova E."/>
            <person name="Bogdanov V."/>
            <person name="Penin A."/>
            <person name="Logacheva M."/>
        </authorList>
    </citation>
    <scope>NUCLEOTIDE SEQUENCE</scope>
    <source>
        <strain evidence="4">Hsosn_3</strain>
        <tissue evidence="4">Leaf</tissue>
    </source>
</reference>
<evidence type="ECO:0000313" key="4">
    <source>
        <dbReference type="EMBL" id="KAK1404019.1"/>
    </source>
</evidence>
<dbReference type="EMBL" id="JAUIZM010000001">
    <property type="protein sequence ID" value="KAK1404019.1"/>
    <property type="molecule type" value="Genomic_DNA"/>
</dbReference>
<dbReference type="PANTHER" id="PTHR48053:SF126">
    <property type="entry name" value="MDIS1-INTERACTING RECEPTOR LIKE KINASE 2-LIKE ISOFORM X1"/>
    <property type="match status" value="1"/>
</dbReference>
<dbReference type="PANTHER" id="PTHR48053">
    <property type="entry name" value="LEUCINE RICH REPEAT FAMILY PROTEIN, EXPRESSED"/>
    <property type="match status" value="1"/>
</dbReference>
<evidence type="ECO:0000256" key="1">
    <source>
        <dbReference type="ARBA" id="ARBA00004479"/>
    </source>
</evidence>
<comment type="caution">
    <text evidence="4">The sequence shown here is derived from an EMBL/GenBank/DDBJ whole genome shotgun (WGS) entry which is preliminary data.</text>
</comment>